<protein>
    <recommendedName>
        <fullName evidence="4">DUF3872 domain-containing protein</fullName>
    </recommendedName>
</protein>
<evidence type="ECO:0000256" key="1">
    <source>
        <dbReference type="SAM" id="SignalP"/>
    </source>
</evidence>
<dbReference type="EMBL" id="CP012643">
    <property type="protein sequence ID" value="ALI99272.1"/>
    <property type="molecule type" value="Genomic_DNA"/>
</dbReference>
<dbReference type="STRING" id="512763.DC20_10145"/>
<gene>
    <name evidence="2" type="ORF">DC20_10145</name>
</gene>
<name>A0A0N7HWH6_9BACT</name>
<keyword evidence="1" id="KW-0732">Signal</keyword>
<keyword evidence="3" id="KW-1185">Reference proteome</keyword>
<proteinExistence type="predicted"/>
<feature type="chain" id="PRO_5006012715" description="DUF3872 domain-containing protein" evidence="1">
    <location>
        <begin position="21"/>
        <end position="151"/>
    </location>
</feature>
<evidence type="ECO:0008006" key="4">
    <source>
        <dbReference type="Google" id="ProtNLM"/>
    </source>
</evidence>
<dbReference type="AlphaFoldDB" id="A0A0N7HWH6"/>
<accession>A0A0N7HWH6</accession>
<feature type="signal peptide" evidence="1">
    <location>
        <begin position="1"/>
        <end position="20"/>
    </location>
</feature>
<dbReference type="OrthoDB" id="893223at2"/>
<dbReference type="PATRIC" id="fig|512763.3.peg.2233"/>
<evidence type="ECO:0000313" key="2">
    <source>
        <dbReference type="EMBL" id="ALI99272.1"/>
    </source>
</evidence>
<dbReference type="RefSeq" id="WP_062543733.1">
    <property type="nucleotide sequence ID" value="NZ_CP012643.1"/>
</dbReference>
<reference evidence="2 3" key="1">
    <citation type="submission" date="2015-08" db="EMBL/GenBank/DDBJ databases">
        <title>Complete genome sequence of Rufibacter tibetensis strain 1351t, a radiation-resistant bacterium from tibet plateau.</title>
        <authorList>
            <person name="Dai J."/>
        </authorList>
    </citation>
    <scope>NUCLEOTIDE SEQUENCE [LARGE SCALE GENOMIC DNA]</scope>
    <source>
        <strain evidence="2 3">1351</strain>
    </source>
</reference>
<dbReference type="PROSITE" id="PS51257">
    <property type="entry name" value="PROKAR_LIPOPROTEIN"/>
    <property type="match status" value="1"/>
</dbReference>
<evidence type="ECO:0000313" key="3">
    <source>
        <dbReference type="Proteomes" id="UP000061382"/>
    </source>
</evidence>
<organism evidence="2 3">
    <name type="scientific">Rufibacter tibetensis</name>
    <dbReference type="NCBI Taxonomy" id="512763"/>
    <lineage>
        <taxon>Bacteria</taxon>
        <taxon>Pseudomonadati</taxon>
        <taxon>Bacteroidota</taxon>
        <taxon>Cytophagia</taxon>
        <taxon>Cytophagales</taxon>
        <taxon>Hymenobacteraceae</taxon>
        <taxon>Rufibacter</taxon>
    </lineage>
</organism>
<dbReference type="Proteomes" id="UP000061382">
    <property type="component" value="Chromosome"/>
</dbReference>
<dbReference type="KEGG" id="rti:DC20_10145"/>
<sequence length="151" mass="16917">MKRISNLIALFLLAFTFVFSSCDKDPTDDLEDIIKEDLGYVPKIATFRLVTPTSTAVQPGANLTMDLRYWSEGQIKDVQFYMIRGTQETKIGETPYAPAYSKVTRTDSLLFTYQVPTNIARGSTFTIQARVANQGLEQYPAKATLSFSVPQ</sequence>